<feature type="compositionally biased region" description="Polar residues" evidence="2">
    <location>
        <begin position="195"/>
        <end position="206"/>
    </location>
</feature>
<accession>A0A7S0NGY5</accession>
<dbReference type="AlphaFoldDB" id="A0A7S0NGY5"/>
<proteinExistence type="predicted"/>
<dbReference type="EMBL" id="HBEP01038058">
    <property type="protein sequence ID" value="CAD8511924.1"/>
    <property type="molecule type" value="Transcribed_RNA"/>
</dbReference>
<feature type="region of interest" description="Disordered" evidence="2">
    <location>
        <begin position="195"/>
        <end position="214"/>
    </location>
</feature>
<organism evidence="4">
    <name type="scientific">Phaeocystis antarctica</name>
    <dbReference type="NCBI Taxonomy" id="33657"/>
    <lineage>
        <taxon>Eukaryota</taxon>
        <taxon>Haptista</taxon>
        <taxon>Haptophyta</taxon>
        <taxon>Prymnesiophyceae</taxon>
        <taxon>Phaeocystales</taxon>
        <taxon>Phaeocystaceae</taxon>
        <taxon>Phaeocystis</taxon>
    </lineage>
</organism>
<sequence length="231" mass="24399">MLRPMRYYHYGLGHSDHGWGCGYRTVQTILSWLSAEPAPTISALQDTLKRTHAYPGERGWIGVPDAVVILDELHGCQAKIISLASGAEASAHLSELAAHFDAGGGPIMVGGGGDVYSKTVVGVIPSPPGALLILDPHYAGTESLHIRPRPLEAALDVPDTSRQALWSGGWVAWMPLSVLRHDSFYNLALPLALQPTDQPSSATRTEAAQAAGGGGYDATDWGSLIEVVGEG</sequence>
<dbReference type="Gene3D" id="3.90.70.130">
    <property type="match status" value="1"/>
</dbReference>
<name>A0A7S0NGY5_9EUKA</name>
<protein>
    <recommendedName>
        <fullName evidence="3">UFSP1/2/DUB catalytic domain-containing protein</fullName>
    </recommendedName>
</protein>
<evidence type="ECO:0000259" key="3">
    <source>
        <dbReference type="Pfam" id="PF07910"/>
    </source>
</evidence>
<gene>
    <name evidence="4" type="ORF">PANT1444_LOCUS21581</name>
</gene>
<evidence type="ECO:0000256" key="2">
    <source>
        <dbReference type="SAM" id="MobiDB-lite"/>
    </source>
</evidence>
<dbReference type="Pfam" id="PF07910">
    <property type="entry name" value="Peptidase_C78"/>
    <property type="match status" value="1"/>
</dbReference>
<dbReference type="PANTHER" id="PTHR48153">
    <property type="entry name" value="UFM1-SPECIFIC PROTEASE 2"/>
    <property type="match status" value="1"/>
</dbReference>
<feature type="domain" description="UFSP1/2/DUB catalytic" evidence="3">
    <location>
        <begin position="5"/>
        <end position="144"/>
    </location>
</feature>
<dbReference type="InterPro" id="IPR012462">
    <property type="entry name" value="UFSP1/2_DUB_cat"/>
</dbReference>
<keyword evidence="1" id="KW-0378">Hydrolase</keyword>
<dbReference type="PANTHER" id="PTHR48153:SF3">
    <property type="entry name" value="INACTIVE UFM1-SPECIFIC PROTEASE 1"/>
    <property type="match status" value="1"/>
</dbReference>
<evidence type="ECO:0000256" key="1">
    <source>
        <dbReference type="ARBA" id="ARBA00022801"/>
    </source>
</evidence>
<dbReference type="GO" id="GO:0071567">
    <property type="term" value="F:deUFMylase activity"/>
    <property type="evidence" value="ECO:0007669"/>
    <property type="project" value="TreeGrafter"/>
</dbReference>
<reference evidence="4" key="1">
    <citation type="submission" date="2021-01" db="EMBL/GenBank/DDBJ databases">
        <authorList>
            <person name="Corre E."/>
            <person name="Pelletier E."/>
            <person name="Niang G."/>
            <person name="Scheremetjew M."/>
            <person name="Finn R."/>
            <person name="Kale V."/>
            <person name="Holt S."/>
            <person name="Cochrane G."/>
            <person name="Meng A."/>
            <person name="Brown T."/>
            <person name="Cohen L."/>
        </authorList>
    </citation>
    <scope>NUCLEOTIDE SEQUENCE</scope>
    <source>
        <strain evidence="4">CCMP1374</strain>
    </source>
</reference>
<evidence type="ECO:0000313" key="4">
    <source>
        <dbReference type="EMBL" id="CAD8511924.1"/>
    </source>
</evidence>